<dbReference type="OrthoDB" id="2993351at2759"/>
<protein>
    <recommendedName>
        <fullName evidence="1">DUF3669 domain-containing protein</fullName>
    </recommendedName>
</protein>
<evidence type="ECO:0000259" key="1">
    <source>
        <dbReference type="Pfam" id="PF12417"/>
    </source>
</evidence>
<dbReference type="EMBL" id="MDYL01000006">
    <property type="protein sequence ID" value="OQD75595.1"/>
    <property type="molecule type" value="Genomic_DNA"/>
</dbReference>
<dbReference type="InterPro" id="IPR022137">
    <property type="entry name" value="Znf_prot_DUF3669"/>
</dbReference>
<comment type="caution">
    <text evidence="2">The sequence shown here is derived from an EMBL/GenBank/DDBJ whole genome shotgun (WGS) entry which is preliminary data.</text>
</comment>
<reference evidence="3" key="1">
    <citation type="journal article" date="2017" name="Nat. Microbiol.">
        <title>Global analysis of biosynthetic gene clusters reveals vast potential of secondary metabolite production in Penicillium species.</title>
        <authorList>
            <person name="Nielsen J.C."/>
            <person name="Grijseels S."/>
            <person name="Prigent S."/>
            <person name="Ji B."/>
            <person name="Dainat J."/>
            <person name="Nielsen K.F."/>
            <person name="Frisvad J.C."/>
            <person name="Workman M."/>
            <person name="Nielsen J."/>
        </authorList>
    </citation>
    <scope>NUCLEOTIDE SEQUENCE [LARGE SCALE GENOMIC DNA]</scope>
    <source>
        <strain evidence="3">IBT 11843</strain>
    </source>
</reference>
<sequence>MANRRLQSSSDESKASTLSSCFRADIELTNQLSDLLDRERNETVVSQLPPDTSSHNILSRVLSPGSLTSTTSSFATFNQSQRSNSAIGYRCIGFGQCGLVFERPGRAYVVKLANPGYKEALLADFKAHFFVKNAFLRQTSAECCVPKLCAWVTDSNIEWWNENLSLFPTLPQPIPLPTSALVTERILPLPKVARQALIDRYCPPHLKAAVSVDPKNRDCLARLYLGSRRSNPDLLSPNFALRNFNLHLDQMLELNLPVSLYAHAIGEALATIHWGACVDGYDIEFVLGGEGNAGTSCNENVSHSLQLTEEQVCNMTSNDEMDSAVRTNFKQRATRIWVLDFNLCSFWRREIGYEDPDALISHLVQAFFQNDPYYPRPHCNDGNDQSLWSTFSVAYRQKGNEILGEDERLVDLPGRFIDACVSYDH</sequence>
<proteinExistence type="predicted"/>
<dbReference type="PANTHER" id="PTHR40780">
    <property type="entry name" value="DUF3669 DOMAIN-CONTAINING PROTEIN"/>
    <property type="match status" value="1"/>
</dbReference>
<feature type="domain" description="DUF3669" evidence="1">
    <location>
        <begin position="336"/>
        <end position="406"/>
    </location>
</feature>
<dbReference type="Pfam" id="PF12417">
    <property type="entry name" value="DUF3669"/>
    <property type="match status" value="1"/>
</dbReference>
<organism evidence="2 3">
    <name type="scientific">Penicillium decumbens</name>
    <dbReference type="NCBI Taxonomy" id="69771"/>
    <lineage>
        <taxon>Eukaryota</taxon>
        <taxon>Fungi</taxon>
        <taxon>Dikarya</taxon>
        <taxon>Ascomycota</taxon>
        <taxon>Pezizomycotina</taxon>
        <taxon>Eurotiomycetes</taxon>
        <taxon>Eurotiomycetidae</taxon>
        <taxon>Eurotiales</taxon>
        <taxon>Aspergillaceae</taxon>
        <taxon>Penicillium</taxon>
    </lineage>
</organism>
<keyword evidence="3" id="KW-1185">Reference proteome</keyword>
<dbReference type="OMA" id="SANVDCY"/>
<dbReference type="PANTHER" id="PTHR40780:SF2">
    <property type="entry name" value="DUF3669 DOMAIN-CONTAINING PROTEIN"/>
    <property type="match status" value="1"/>
</dbReference>
<evidence type="ECO:0000313" key="3">
    <source>
        <dbReference type="Proteomes" id="UP000191522"/>
    </source>
</evidence>
<accession>A0A1V6PF14</accession>
<name>A0A1V6PF14_PENDC</name>
<gene>
    <name evidence="2" type="ORF">PENDEC_c006G04573</name>
</gene>
<evidence type="ECO:0000313" key="2">
    <source>
        <dbReference type="EMBL" id="OQD75595.1"/>
    </source>
</evidence>
<dbReference type="AlphaFoldDB" id="A0A1V6PF14"/>
<dbReference type="Proteomes" id="UP000191522">
    <property type="component" value="Unassembled WGS sequence"/>
</dbReference>